<comment type="similarity">
    <text evidence="1 4">Belongs to the glycerate kinase type-1 family.</text>
</comment>
<gene>
    <name evidence="5" type="ORF">GCM10023235_15330</name>
</gene>
<evidence type="ECO:0000256" key="4">
    <source>
        <dbReference type="PIRNR" id="PIRNR006078"/>
    </source>
</evidence>
<keyword evidence="3 4" id="KW-0418">Kinase</keyword>
<name>A0ABP9DH98_9ACTN</name>
<protein>
    <submittedName>
        <fullName evidence="5">Glycerate kinase</fullName>
    </submittedName>
</protein>
<dbReference type="Pfam" id="PF02595">
    <property type="entry name" value="Gly_kinase"/>
    <property type="match status" value="1"/>
</dbReference>
<evidence type="ECO:0000256" key="1">
    <source>
        <dbReference type="ARBA" id="ARBA00006284"/>
    </source>
</evidence>
<comment type="caution">
    <text evidence="5">The sequence shown here is derived from an EMBL/GenBank/DDBJ whole genome shotgun (WGS) entry which is preliminary data.</text>
</comment>
<dbReference type="GO" id="GO:0016301">
    <property type="term" value="F:kinase activity"/>
    <property type="evidence" value="ECO:0007669"/>
    <property type="project" value="UniProtKB-KW"/>
</dbReference>
<dbReference type="SUPFAM" id="SSF110738">
    <property type="entry name" value="Glycerate kinase I"/>
    <property type="match status" value="1"/>
</dbReference>
<dbReference type="PIRSF" id="PIRSF006078">
    <property type="entry name" value="GlxK"/>
    <property type="match status" value="1"/>
</dbReference>
<keyword evidence="6" id="KW-1185">Reference proteome</keyword>
<dbReference type="NCBIfam" id="TIGR00045">
    <property type="entry name" value="glycerate kinase"/>
    <property type="match status" value="1"/>
</dbReference>
<dbReference type="PANTHER" id="PTHR21599:SF0">
    <property type="entry name" value="GLYCERATE KINASE"/>
    <property type="match status" value="1"/>
</dbReference>
<accession>A0ABP9DH98</accession>
<dbReference type="InterPro" id="IPR018193">
    <property type="entry name" value="Glyc_kinase_flavodox-like_fold"/>
</dbReference>
<proteinExistence type="inferred from homology"/>
<dbReference type="Gene3D" id="3.40.50.10350">
    <property type="entry name" value="Glycerate kinase, domain 1"/>
    <property type="match status" value="1"/>
</dbReference>
<reference evidence="6" key="1">
    <citation type="journal article" date="2019" name="Int. J. Syst. Evol. Microbiol.">
        <title>The Global Catalogue of Microorganisms (GCM) 10K type strain sequencing project: providing services to taxonomists for standard genome sequencing and annotation.</title>
        <authorList>
            <consortium name="The Broad Institute Genomics Platform"/>
            <consortium name="The Broad Institute Genome Sequencing Center for Infectious Disease"/>
            <person name="Wu L."/>
            <person name="Ma J."/>
        </authorList>
    </citation>
    <scope>NUCLEOTIDE SEQUENCE [LARGE SCALE GENOMIC DNA]</scope>
    <source>
        <strain evidence="6">JCM 13006</strain>
    </source>
</reference>
<evidence type="ECO:0000313" key="5">
    <source>
        <dbReference type="EMBL" id="GAA4840677.1"/>
    </source>
</evidence>
<dbReference type="Gene3D" id="3.90.1510.10">
    <property type="entry name" value="Glycerate kinase, domain 2"/>
    <property type="match status" value="1"/>
</dbReference>
<keyword evidence="2 4" id="KW-0808">Transferase</keyword>
<dbReference type="Proteomes" id="UP001501752">
    <property type="component" value="Unassembled WGS sequence"/>
</dbReference>
<evidence type="ECO:0000313" key="6">
    <source>
        <dbReference type="Proteomes" id="UP001501752"/>
    </source>
</evidence>
<sequence>MLAPDSFKGTIDAPDAARALADGWRSVRPGDELLARPMADGGEGTLAAVAAATPGAVLHEVPGCTGPDGRPVTGRYALLPDGTALVELAVASGLPLMARPAPLTATTRGTGETVAAALDAGARRLIVTLGGSASTDGGAGLLSALGLRLTDADGRDLPDGGSSLTAAARVDRGALRPAPAGGVLLLTDVTNPLLGPDGAAAVYGPQKGADPAQVDLLDRGLARLADLLGGDPEQPGAGAAGGTGYGLAAAWGAAIAPGAAAVADLLGLDAALAGADLVVTGEGRFDATSLRGKAVGEVLTRAGRHGVRAAVVAGESAEPGAALTLTALAGSAHAARTDPARWLHAAGAELAARAARAADR</sequence>
<dbReference type="InterPro" id="IPR036129">
    <property type="entry name" value="Glycerate_kinase_sf"/>
</dbReference>
<evidence type="ECO:0000256" key="2">
    <source>
        <dbReference type="ARBA" id="ARBA00022679"/>
    </source>
</evidence>
<dbReference type="InterPro" id="IPR018197">
    <property type="entry name" value="Glycerate_kinase_RE-like"/>
</dbReference>
<evidence type="ECO:0000256" key="3">
    <source>
        <dbReference type="ARBA" id="ARBA00022777"/>
    </source>
</evidence>
<dbReference type="EMBL" id="BAABIS010000001">
    <property type="protein sequence ID" value="GAA4840677.1"/>
    <property type="molecule type" value="Genomic_DNA"/>
</dbReference>
<organism evidence="5 6">
    <name type="scientific">Kitasatospora terrestris</name>
    <dbReference type="NCBI Taxonomy" id="258051"/>
    <lineage>
        <taxon>Bacteria</taxon>
        <taxon>Bacillati</taxon>
        <taxon>Actinomycetota</taxon>
        <taxon>Actinomycetes</taxon>
        <taxon>Kitasatosporales</taxon>
        <taxon>Streptomycetaceae</taxon>
        <taxon>Kitasatospora</taxon>
    </lineage>
</organism>
<dbReference type="PANTHER" id="PTHR21599">
    <property type="entry name" value="GLYCERATE KINASE"/>
    <property type="match status" value="1"/>
</dbReference>
<dbReference type="InterPro" id="IPR004381">
    <property type="entry name" value="Glycerate_kinase"/>
</dbReference>